<dbReference type="InterPro" id="IPR001584">
    <property type="entry name" value="Integrase_cat-core"/>
</dbReference>
<proteinExistence type="predicted"/>
<dbReference type="PROSITE" id="PS50878">
    <property type="entry name" value="RT_POL"/>
    <property type="match status" value="1"/>
</dbReference>
<dbReference type="CTD" id="20327890"/>
<evidence type="ECO:0008006" key="5">
    <source>
        <dbReference type="Google" id="ProtNLM"/>
    </source>
</evidence>
<name>A0A074ZPR3_OPIVI</name>
<accession>A0A074ZPR3</accession>
<evidence type="ECO:0000313" key="3">
    <source>
        <dbReference type="EMBL" id="KER27797.1"/>
    </source>
</evidence>
<keyword evidence="4" id="KW-1185">Reference proteome</keyword>
<evidence type="ECO:0000259" key="1">
    <source>
        <dbReference type="PROSITE" id="PS50878"/>
    </source>
</evidence>
<dbReference type="AlphaFoldDB" id="A0A074ZPR3"/>
<protein>
    <recommendedName>
        <fullName evidence="5">Integrase catalytic domain-containing protein</fullName>
    </recommendedName>
</protein>
<dbReference type="Proteomes" id="UP000054324">
    <property type="component" value="Unassembled WGS sequence"/>
</dbReference>
<dbReference type="InterPro" id="IPR041588">
    <property type="entry name" value="Integrase_H2C2"/>
</dbReference>
<dbReference type="Pfam" id="PF00078">
    <property type="entry name" value="RVT_1"/>
    <property type="match status" value="1"/>
</dbReference>
<dbReference type="GO" id="GO:0015074">
    <property type="term" value="P:DNA integration"/>
    <property type="evidence" value="ECO:0007669"/>
    <property type="project" value="InterPro"/>
</dbReference>
<dbReference type="KEGG" id="ovi:T265_13723"/>
<feature type="domain" description="Integrase catalytic" evidence="2">
    <location>
        <begin position="215"/>
        <end position="292"/>
    </location>
</feature>
<dbReference type="InterPro" id="IPR036397">
    <property type="entry name" value="RNaseH_sf"/>
</dbReference>
<dbReference type="EMBL" id="KL596714">
    <property type="protein sequence ID" value="KER27797.1"/>
    <property type="molecule type" value="Genomic_DNA"/>
</dbReference>
<feature type="non-terminal residue" evidence="3">
    <location>
        <position position="1"/>
    </location>
</feature>
<dbReference type="Pfam" id="PF17921">
    <property type="entry name" value="Integrase_H2C2"/>
    <property type="match status" value="1"/>
</dbReference>
<dbReference type="Gene3D" id="3.30.70.270">
    <property type="match status" value="1"/>
</dbReference>
<dbReference type="InterPro" id="IPR050951">
    <property type="entry name" value="Retrovirus_Pol_polyprotein"/>
</dbReference>
<dbReference type="PANTHER" id="PTHR37984:SF15">
    <property type="entry name" value="INTEGRASE CATALYTIC DOMAIN-CONTAINING PROTEIN"/>
    <property type="match status" value="1"/>
</dbReference>
<dbReference type="STRING" id="6198.A0A074ZPR3"/>
<dbReference type="PROSITE" id="PS50994">
    <property type="entry name" value="INTEGRASE"/>
    <property type="match status" value="1"/>
</dbReference>
<dbReference type="InterPro" id="IPR043502">
    <property type="entry name" value="DNA/RNA_pol_sf"/>
</dbReference>
<gene>
    <name evidence="3" type="ORF">T265_13723</name>
</gene>
<dbReference type="Gene3D" id="3.30.420.10">
    <property type="entry name" value="Ribonuclease H-like superfamily/Ribonuclease H"/>
    <property type="match status" value="1"/>
</dbReference>
<dbReference type="InterPro" id="IPR000477">
    <property type="entry name" value="RT_dom"/>
</dbReference>
<dbReference type="SUPFAM" id="SSF56672">
    <property type="entry name" value="DNA/RNA polymerases"/>
    <property type="match status" value="1"/>
</dbReference>
<reference evidence="3 4" key="1">
    <citation type="submission" date="2013-11" db="EMBL/GenBank/DDBJ databases">
        <title>Opisthorchis viverrini - life in the bile duct.</title>
        <authorList>
            <person name="Young N.D."/>
            <person name="Nagarajan N."/>
            <person name="Lin S.J."/>
            <person name="Korhonen P.K."/>
            <person name="Jex A.R."/>
            <person name="Hall R.S."/>
            <person name="Safavi-Hemami H."/>
            <person name="Kaewkong W."/>
            <person name="Bertrand D."/>
            <person name="Gao S."/>
            <person name="Seet Q."/>
            <person name="Wongkham S."/>
            <person name="Teh B.T."/>
            <person name="Wongkham C."/>
            <person name="Intapan P.M."/>
            <person name="Maleewong W."/>
            <person name="Yang X."/>
            <person name="Hu M."/>
            <person name="Wang Z."/>
            <person name="Hofmann A."/>
            <person name="Sternberg P.W."/>
            <person name="Tan P."/>
            <person name="Wang J."/>
            <person name="Gasser R.B."/>
        </authorList>
    </citation>
    <scope>NUCLEOTIDE SEQUENCE [LARGE SCALE GENOMIC DNA]</scope>
</reference>
<dbReference type="Gene3D" id="1.10.340.70">
    <property type="match status" value="1"/>
</dbReference>
<dbReference type="RefSeq" id="XP_009168460.1">
    <property type="nucleotide sequence ID" value="XM_009170196.1"/>
</dbReference>
<dbReference type="PANTHER" id="PTHR37984">
    <property type="entry name" value="PROTEIN CBG26694"/>
    <property type="match status" value="1"/>
</dbReference>
<dbReference type="InterPro" id="IPR012337">
    <property type="entry name" value="RNaseH-like_sf"/>
</dbReference>
<dbReference type="SUPFAM" id="SSF53098">
    <property type="entry name" value="Ribonuclease H-like"/>
    <property type="match status" value="1"/>
</dbReference>
<organism evidence="3 4">
    <name type="scientific">Opisthorchis viverrini</name>
    <name type="common">Southeast Asian liver fluke</name>
    <dbReference type="NCBI Taxonomy" id="6198"/>
    <lineage>
        <taxon>Eukaryota</taxon>
        <taxon>Metazoa</taxon>
        <taxon>Spiralia</taxon>
        <taxon>Lophotrochozoa</taxon>
        <taxon>Platyhelminthes</taxon>
        <taxon>Trematoda</taxon>
        <taxon>Digenea</taxon>
        <taxon>Opisthorchiida</taxon>
        <taxon>Opisthorchiata</taxon>
        <taxon>Opisthorchiidae</taxon>
        <taxon>Opisthorchis</taxon>
    </lineage>
</organism>
<sequence>VLRGLPLVFAYLDDILVASTTPEQHLGHLRTVFTRSSEYGVISNAQKRVFASCLLSFLGHTIDHIGIEPVADKLGAIRSFPFPSSVKQFKRFLRMLNRSRSICNLQRDESILSPSSDKPFSLHVKPVPLKIAPGTIDCVVSTPTSRPIVAHAMRHQVFDALHVSHPGIRLTVKLISQRYIWPNVNKEVRSWAKFVQLLSVQVIRHTHSPIGTFTRRYTPEGRFDHVHRDTVGPLPASNSFSYLLTCVDRFTRWSQAIPIPDTSAETIARALINGWISIFGVPSFITTDRTFD</sequence>
<feature type="domain" description="Reverse transcriptase" evidence="1">
    <location>
        <begin position="1"/>
        <end position="62"/>
    </location>
</feature>
<dbReference type="GO" id="GO:0003676">
    <property type="term" value="F:nucleic acid binding"/>
    <property type="evidence" value="ECO:0007669"/>
    <property type="project" value="InterPro"/>
</dbReference>
<dbReference type="InterPro" id="IPR043128">
    <property type="entry name" value="Rev_trsase/Diguanyl_cyclase"/>
</dbReference>
<dbReference type="OrthoDB" id="10062030at2759"/>
<evidence type="ECO:0000313" key="4">
    <source>
        <dbReference type="Proteomes" id="UP000054324"/>
    </source>
</evidence>
<evidence type="ECO:0000259" key="2">
    <source>
        <dbReference type="PROSITE" id="PS50994"/>
    </source>
</evidence>
<dbReference type="GeneID" id="20327890"/>